<reference evidence="1 2" key="1">
    <citation type="submission" date="2017-11" db="EMBL/GenBank/DDBJ databases">
        <title>Genome sequence of Lysinibacillus sphaericus, a lignin-degrading bacteria isolated from municipal solid waste soil.</title>
        <authorList>
            <person name="Persinoti G.F."/>
            <person name="Paixao D.A."/>
            <person name="Bugg T.D."/>
            <person name="Squina F.M."/>
        </authorList>
    </citation>
    <scope>NUCLEOTIDE SEQUENCE [LARGE SCALE GENOMIC DNA]</scope>
    <source>
        <strain evidence="1 2">A1</strain>
    </source>
</reference>
<evidence type="ECO:0000313" key="2">
    <source>
        <dbReference type="Proteomes" id="UP000237319"/>
    </source>
</evidence>
<dbReference type="EMBL" id="PGLV01000001">
    <property type="protein sequence ID" value="POZ55635.1"/>
    <property type="molecule type" value="Genomic_DNA"/>
</dbReference>
<keyword evidence="2" id="KW-1185">Reference proteome</keyword>
<accession>A0A2S5CXT2</accession>
<dbReference type="Proteomes" id="UP000237319">
    <property type="component" value="Unassembled WGS sequence"/>
</dbReference>
<dbReference type="AlphaFoldDB" id="A0A2S5CXT2"/>
<dbReference type="RefSeq" id="WP_069513429.1">
    <property type="nucleotide sequence ID" value="NZ_JOTQ01000053.1"/>
</dbReference>
<name>A0A2S5CXT2_LYSSH</name>
<evidence type="ECO:0000313" key="1">
    <source>
        <dbReference type="EMBL" id="POZ55635.1"/>
    </source>
</evidence>
<gene>
    <name evidence="1" type="ORF">LYSIN_00418</name>
</gene>
<sequence>MFDYFERILRFKDMEVWDVKFGKDVYRLFIVDENRASEIKDLNLSPNDIFFEDDLRGNLITVSVYSKHLVKKEHIEPINQFSKQLTDHVALAHCDVVVTFYTGIVENIFKTVLQEKYNLDVDKIPLQKLLHLNQD</sequence>
<comment type="caution">
    <text evidence="1">The sequence shown here is derived from an EMBL/GenBank/DDBJ whole genome shotgun (WGS) entry which is preliminary data.</text>
</comment>
<protein>
    <submittedName>
        <fullName evidence="1">Uncharacterized protein</fullName>
    </submittedName>
</protein>
<organism evidence="1 2">
    <name type="scientific">Lysinibacillus sphaericus</name>
    <name type="common">Bacillus sphaericus</name>
    <dbReference type="NCBI Taxonomy" id="1421"/>
    <lineage>
        <taxon>Bacteria</taxon>
        <taxon>Bacillati</taxon>
        <taxon>Bacillota</taxon>
        <taxon>Bacilli</taxon>
        <taxon>Bacillales</taxon>
        <taxon>Bacillaceae</taxon>
        <taxon>Lysinibacillus</taxon>
    </lineage>
</organism>
<proteinExistence type="predicted"/>